<dbReference type="Proteomes" id="UP001501532">
    <property type="component" value="Unassembled WGS sequence"/>
</dbReference>
<evidence type="ECO:0000313" key="1">
    <source>
        <dbReference type="EMBL" id="GAA3048527.1"/>
    </source>
</evidence>
<organism evidence="1 2">
    <name type="scientific">Streptomyces glomeratus</name>
    <dbReference type="NCBI Taxonomy" id="284452"/>
    <lineage>
        <taxon>Bacteria</taxon>
        <taxon>Bacillati</taxon>
        <taxon>Actinomycetota</taxon>
        <taxon>Actinomycetes</taxon>
        <taxon>Kitasatosporales</taxon>
        <taxon>Streptomycetaceae</taxon>
        <taxon>Streptomyces</taxon>
    </lineage>
</organism>
<keyword evidence="2" id="KW-1185">Reference proteome</keyword>
<sequence>MAANSRSAAGREILKLCGSGAEAQELVLAKPDELAIWNGRSSLVVTNEAPGLPQCSFGSFLPPETM</sequence>
<dbReference type="EMBL" id="BAAAUF010000025">
    <property type="protein sequence ID" value="GAA3048527.1"/>
    <property type="molecule type" value="Genomic_DNA"/>
</dbReference>
<gene>
    <name evidence="1" type="ORF">GCM10010448_34510</name>
</gene>
<protein>
    <submittedName>
        <fullName evidence="1">Uncharacterized protein</fullName>
    </submittedName>
</protein>
<evidence type="ECO:0000313" key="2">
    <source>
        <dbReference type="Proteomes" id="UP001501532"/>
    </source>
</evidence>
<proteinExistence type="predicted"/>
<accession>A0ABP6LQL4</accession>
<name>A0ABP6LQL4_9ACTN</name>
<comment type="caution">
    <text evidence="1">The sequence shown here is derived from an EMBL/GenBank/DDBJ whole genome shotgun (WGS) entry which is preliminary data.</text>
</comment>
<reference evidence="2" key="1">
    <citation type="journal article" date="2019" name="Int. J. Syst. Evol. Microbiol.">
        <title>The Global Catalogue of Microorganisms (GCM) 10K type strain sequencing project: providing services to taxonomists for standard genome sequencing and annotation.</title>
        <authorList>
            <consortium name="The Broad Institute Genomics Platform"/>
            <consortium name="The Broad Institute Genome Sequencing Center for Infectious Disease"/>
            <person name="Wu L."/>
            <person name="Ma J."/>
        </authorList>
    </citation>
    <scope>NUCLEOTIDE SEQUENCE [LARGE SCALE GENOMIC DNA]</scope>
    <source>
        <strain evidence="2">JCM 9091</strain>
    </source>
</reference>